<keyword evidence="7 10" id="KW-0378">Hydrolase</keyword>
<feature type="binding site" evidence="10">
    <location>
        <position position="46"/>
    </location>
    <ligand>
        <name>Mg(2+)</name>
        <dbReference type="ChEBI" id="CHEBI:18420"/>
    </ligand>
</feature>
<dbReference type="InterPro" id="IPR023198">
    <property type="entry name" value="PGP-like_dom2"/>
</dbReference>
<feature type="binding site" evidence="10">
    <location>
        <position position="44"/>
    </location>
    <ligand>
        <name>Mg(2+)</name>
        <dbReference type="ChEBI" id="CHEBI:18420"/>
    </ligand>
</feature>
<dbReference type="NCBIfam" id="TIGR01449">
    <property type="entry name" value="PGP_bact"/>
    <property type="match status" value="1"/>
</dbReference>
<comment type="caution">
    <text evidence="11">The sequence shown here is derived from an EMBL/GenBank/DDBJ whole genome shotgun (WGS) entry which is preliminary data.</text>
</comment>
<dbReference type="GO" id="GO:0046295">
    <property type="term" value="P:glycolate biosynthetic process"/>
    <property type="evidence" value="ECO:0007669"/>
    <property type="project" value="UniProtKB-UniRule"/>
</dbReference>
<sequence>MGNRDSGIATAVGRGLDVDRFLPDGRPRWDGGASVRFPRAVLFDLDGTLLDSAPDMLATVNAMLSERGLPCITLAQLRPVVSKGSRAMLAVAFAHLDAAAREVLVPEFLKRYEALLGTQAQLFDGVEVMLQRLEQAGCVWGIVTNKPEYLAQLILPQLGWQQRCAVLIGGDTLAERKPHPLPLLVAAERIGVAAAQCVYVGDDERDILAARAAGMPSVAALWGYRLGDDDPLSWQADVLVEQPQQLWEPAAWPQP</sequence>
<comment type="cofactor">
    <cofactor evidence="2 10">
        <name>Mg(2+)</name>
        <dbReference type="ChEBI" id="CHEBI:18420"/>
    </cofactor>
</comment>
<name>A0AAJ2X5X4_XANCA</name>
<evidence type="ECO:0000256" key="7">
    <source>
        <dbReference type="ARBA" id="ARBA00022801"/>
    </source>
</evidence>
<dbReference type="AlphaFoldDB" id="A0AAJ2X5X4"/>
<dbReference type="GO" id="GO:0006281">
    <property type="term" value="P:DNA repair"/>
    <property type="evidence" value="ECO:0007669"/>
    <property type="project" value="TreeGrafter"/>
</dbReference>
<comment type="similarity">
    <text evidence="4 10">Belongs to the HAD-like hydrolase superfamily. CbbY/CbbZ/Gph/YieH family.</text>
</comment>
<dbReference type="EMBL" id="JAJFNJ020000003">
    <property type="protein sequence ID" value="MEC3889995.1"/>
    <property type="molecule type" value="Genomic_DNA"/>
</dbReference>
<evidence type="ECO:0000256" key="3">
    <source>
        <dbReference type="ARBA" id="ARBA00004818"/>
    </source>
</evidence>
<evidence type="ECO:0000256" key="4">
    <source>
        <dbReference type="ARBA" id="ARBA00006171"/>
    </source>
</evidence>
<dbReference type="NCBIfam" id="NF009700">
    <property type="entry name" value="PRK13226.1"/>
    <property type="match status" value="1"/>
</dbReference>
<feature type="active site" description="Nucleophile" evidence="10">
    <location>
        <position position="44"/>
    </location>
</feature>
<dbReference type="InterPro" id="IPR006439">
    <property type="entry name" value="HAD-SF_hydro_IA"/>
</dbReference>
<dbReference type="InterPro" id="IPR050155">
    <property type="entry name" value="HAD-like_hydrolase_sf"/>
</dbReference>
<evidence type="ECO:0000256" key="1">
    <source>
        <dbReference type="ARBA" id="ARBA00000830"/>
    </source>
</evidence>
<dbReference type="InterPro" id="IPR023214">
    <property type="entry name" value="HAD_sf"/>
</dbReference>
<evidence type="ECO:0000256" key="6">
    <source>
        <dbReference type="ARBA" id="ARBA00022723"/>
    </source>
</evidence>
<dbReference type="GO" id="GO:0005829">
    <property type="term" value="C:cytosol"/>
    <property type="evidence" value="ECO:0007669"/>
    <property type="project" value="TreeGrafter"/>
</dbReference>
<keyword evidence="8 10" id="KW-0460">Magnesium</keyword>
<evidence type="ECO:0000313" key="12">
    <source>
        <dbReference type="Proteomes" id="UP001297361"/>
    </source>
</evidence>
<accession>A0AAJ2X5X4</accession>
<evidence type="ECO:0000256" key="10">
    <source>
        <dbReference type="HAMAP-Rule" id="MF_00495"/>
    </source>
</evidence>
<evidence type="ECO:0000256" key="9">
    <source>
        <dbReference type="ARBA" id="ARBA00023277"/>
    </source>
</evidence>
<evidence type="ECO:0000256" key="5">
    <source>
        <dbReference type="ARBA" id="ARBA00013078"/>
    </source>
</evidence>
<reference evidence="11" key="2">
    <citation type="submission" date="2024-01" db="EMBL/GenBank/DDBJ databases">
        <title>Long-read genome sequencing of X. campestris pv. papavericola.</title>
        <authorList>
            <person name="Hussain R.M.F."/>
            <person name="Greer S."/>
            <person name="Harrison J."/>
            <person name="Grant M."/>
            <person name="Vicente J."/>
            <person name="Studholme D.J."/>
        </authorList>
    </citation>
    <scope>NUCLEOTIDE SEQUENCE</scope>
    <source>
        <strain evidence="11">NCPPB 2970</strain>
    </source>
</reference>
<organism evidence="11 12">
    <name type="scientific">Xanthomonas campestris pv. papavericola</name>
    <dbReference type="NCBI Taxonomy" id="487881"/>
    <lineage>
        <taxon>Bacteria</taxon>
        <taxon>Pseudomonadati</taxon>
        <taxon>Pseudomonadota</taxon>
        <taxon>Gammaproteobacteria</taxon>
        <taxon>Lysobacterales</taxon>
        <taxon>Lysobacteraceae</taxon>
        <taxon>Xanthomonas</taxon>
    </lineage>
</organism>
<reference evidence="11" key="1">
    <citation type="submission" date="2021-10" db="EMBL/GenBank/DDBJ databases">
        <authorList>
            <person name="Hussein R."/>
            <person name="Harrison J."/>
            <person name="Studholme D.J."/>
            <person name="Vicente J."/>
            <person name="Grant M."/>
        </authorList>
    </citation>
    <scope>NUCLEOTIDE SEQUENCE</scope>
    <source>
        <strain evidence="11">NCPPB 2970</strain>
    </source>
</reference>
<dbReference type="Proteomes" id="UP001297361">
    <property type="component" value="Unassembled WGS sequence"/>
</dbReference>
<feature type="binding site" evidence="10">
    <location>
        <position position="202"/>
    </location>
    <ligand>
        <name>Mg(2+)</name>
        <dbReference type="ChEBI" id="CHEBI:18420"/>
    </ligand>
</feature>
<dbReference type="SFLD" id="SFLDG01129">
    <property type="entry name" value="C1.5:_HAD__Beta-PGM__Phosphata"/>
    <property type="match status" value="1"/>
</dbReference>
<dbReference type="SFLD" id="SFLDS00003">
    <property type="entry name" value="Haloacid_Dehalogenase"/>
    <property type="match status" value="1"/>
</dbReference>
<keyword evidence="9 10" id="KW-0119">Carbohydrate metabolism</keyword>
<dbReference type="HAMAP" id="MF_00495">
    <property type="entry name" value="GPH_hydrolase_bact"/>
    <property type="match status" value="1"/>
</dbReference>
<dbReference type="PANTHER" id="PTHR43434:SF23">
    <property type="entry name" value="PHOSPHOGLYCOLATE PHOSPHATASE"/>
    <property type="match status" value="1"/>
</dbReference>
<comment type="catalytic activity">
    <reaction evidence="1 10">
        <text>2-phosphoglycolate + H2O = glycolate + phosphate</text>
        <dbReference type="Rhea" id="RHEA:14369"/>
        <dbReference type="ChEBI" id="CHEBI:15377"/>
        <dbReference type="ChEBI" id="CHEBI:29805"/>
        <dbReference type="ChEBI" id="CHEBI:43474"/>
        <dbReference type="ChEBI" id="CHEBI:58033"/>
        <dbReference type="EC" id="3.1.3.18"/>
    </reaction>
</comment>
<comment type="function">
    <text evidence="10">Specifically catalyzes the dephosphorylation of 2-phosphoglycolate. Is involved in the dissimilation of the intracellular 2-phosphoglycolate formed during the DNA repair of 3'-phosphoglycolate ends, a major class of DNA lesions induced by oxidative stress.</text>
</comment>
<dbReference type="Gene3D" id="3.40.50.1000">
    <property type="entry name" value="HAD superfamily/HAD-like"/>
    <property type="match status" value="1"/>
</dbReference>
<comment type="pathway">
    <text evidence="3 10">Organic acid metabolism; glycolate biosynthesis; glycolate from 2-phosphoglycolate: step 1/1.</text>
</comment>
<dbReference type="SUPFAM" id="SSF56784">
    <property type="entry name" value="HAD-like"/>
    <property type="match status" value="1"/>
</dbReference>
<dbReference type="SFLD" id="SFLDG01135">
    <property type="entry name" value="C1.5.6:_HAD__Beta-PGM__Phospha"/>
    <property type="match status" value="1"/>
</dbReference>
<dbReference type="PRINTS" id="PR00413">
    <property type="entry name" value="HADHALOGNASE"/>
</dbReference>
<evidence type="ECO:0000313" key="11">
    <source>
        <dbReference type="EMBL" id="MEC3889995.1"/>
    </source>
</evidence>
<protein>
    <recommendedName>
        <fullName evidence="5 10">Phosphoglycolate phosphatase</fullName>
        <shortName evidence="10">PGP</shortName>
        <shortName evidence="10">PGPase</shortName>
        <ecNumber evidence="5 10">3.1.3.18</ecNumber>
    </recommendedName>
</protein>
<dbReference type="PANTHER" id="PTHR43434">
    <property type="entry name" value="PHOSPHOGLYCOLATE PHOSPHATASE"/>
    <property type="match status" value="1"/>
</dbReference>
<keyword evidence="6 10" id="KW-0479">Metal-binding</keyword>
<evidence type="ECO:0000256" key="2">
    <source>
        <dbReference type="ARBA" id="ARBA00001946"/>
    </source>
</evidence>
<dbReference type="InterPro" id="IPR037512">
    <property type="entry name" value="PGPase_prok"/>
</dbReference>
<dbReference type="Pfam" id="PF13419">
    <property type="entry name" value="HAD_2"/>
    <property type="match status" value="1"/>
</dbReference>
<dbReference type="GO" id="GO:0005975">
    <property type="term" value="P:carbohydrate metabolic process"/>
    <property type="evidence" value="ECO:0007669"/>
    <property type="project" value="InterPro"/>
</dbReference>
<proteinExistence type="inferred from homology"/>
<dbReference type="GO" id="GO:0046872">
    <property type="term" value="F:metal ion binding"/>
    <property type="evidence" value="ECO:0007669"/>
    <property type="project" value="UniProtKB-KW"/>
</dbReference>
<evidence type="ECO:0000256" key="8">
    <source>
        <dbReference type="ARBA" id="ARBA00022842"/>
    </source>
</evidence>
<dbReference type="FunFam" id="3.40.50.1000:FF:000022">
    <property type="entry name" value="Phosphoglycolate phosphatase"/>
    <property type="match status" value="1"/>
</dbReference>
<dbReference type="InterPro" id="IPR041492">
    <property type="entry name" value="HAD_2"/>
</dbReference>
<dbReference type="Gene3D" id="1.10.150.240">
    <property type="entry name" value="Putative phosphatase, domain 2"/>
    <property type="match status" value="1"/>
</dbReference>
<dbReference type="NCBIfam" id="TIGR01549">
    <property type="entry name" value="HAD-SF-IA-v1"/>
    <property type="match status" value="1"/>
</dbReference>
<dbReference type="EC" id="3.1.3.18" evidence="5 10"/>
<dbReference type="GO" id="GO:0008967">
    <property type="term" value="F:phosphoglycolate phosphatase activity"/>
    <property type="evidence" value="ECO:0007669"/>
    <property type="project" value="UniProtKB-UniRule"/>
</dbReference>
<dbReference type="InterPro" id="IPR036412">
    <property type="entry name" value="HAD-like_sf"/>
</dbReference>
<gene>
    <name evidence="11" type="ORF">LLE72_020155</name>
</gene>
<dbReference type="NCBIfam" id="TIGR01509">
    <property type="entry name" value="HAD-SF-IA-v3"/>
    <property type="match status" value="1"/>
</dbReference>